<proteinExistence type="predicted"/>
<gene>
    <name evidence="2" type="ORF">G9Q37_07615</name>
</gene>
<evidence type="ECO:0000313" key="2">
    <source>
        <dbReference type="EMBL" id="QIM52014.1"/>
    </source>
</evidence>
<dbReference type="AlphaFoldDB" id="A0A6G8IFM2"/>
<dbReference type="EMBL" id="CP049989">
    <property type="protein sequence ID" value="QIM52014.1"/>
    <property type="molecule type" value="Genomic_DNA"/>
</dbReference>
<dbReference type="InterPro" id="IPR036520">
    <property type="entry name" value="UPF0759_sf"/>
</dbReference>
<dbReference type="RefSeq" id="WP_166226617.1">
    <property type="nucleotide sequence ID" value="NZ_CP049989.1"/>
</dbReference>
<protein>
    <submittedName>
        <fullName evidence="2">DUF72 domain-containing protein</fullName>
    </submittedName>
</protein>
<dbReference type="SUPFAM" id="SSF117396">
    <property type="entry name" value="TM1631-like"/>
    <property type="match status" value="1"/>
</dbReference>
<evidence type="ECO:0000313" key="3">
    <source>
        <dbReference type="Proteomes" id="UP000503162"/>
    </source>
</evidence>
<accession>A0A6G8IFM2</accession>
<keyword evidence="3" id="KW-1185">Reference proteome</keyword>
<dbReference type="Pfam" id="PF01904">
    <property type="entry name" value="DUF72"/>
    <property type="match status" value="1"/>
</dbReference>
<organism evidence="2 3">
    <name type="scientific">Hydrogenophaga crocea</name>
    <dbReference type="NCBI Taxonomy" id="2716225"/>
    <lineage>
        <taxon>Bacteria</taxon>
        <taxon>Pseudomonadati</taxon>
        <taxon>Pseudomonadota</taxon>
        <taxon>Betaproteobacteria</taxon>
        <taxon>Burkholderiales</taxon>
        <taxon>Comamonadaceae</taxon>
        <taxon>Hydrogenophaga</taxon>
    </lineage>
</organism>
<sequence>MQNPLFPDPDAPPPAPARGVQPAEHGPALRTLAQALPPRLRLGSSSWSYPGWAGIVWAREYAESTLARQGLSAYAQHPLLRTVGIDRGFYRPLTEAEYARYAAQVPADFRFVVKAPALVTDALVRGEDGQGRQPNPLFLDPAAAVQAFVQPALAGLGERTGPLVFQLSPLPFAQLQRLPHVLERLRALLQALPDVRSATPDGVIAVEVRNPEWLSPEVAPALAAVLRDSGATYCLGLHAKMPRLAEQLPLLRALWPGPLVCRWNLNPLHGAYGYEDAQREYAPYDRIHDVDEDTRALLVRTLRGVTGAGQNAFVTISNKAEGCAPLSAQALAEALAGAPARG</sequence>
<reference evidence="2 3" key="1">
    <citation type="submission" date="2020-03" db="EMBL/GenBank/DDBJ databases">
        <title>Hydrogenophaga sp. nov. isolated from cyanobacterial mat.</title>
        <authorList>
            <person name="Thorat V."/>
            <person name="Kirdat K."/>
            <person name="Tiwarekar B."/>
            <person name="Costa E.D."/>
            <person name="Yadav A."/>
        </authorList>
    </citation>
    <scope>NUCLEOTIDE SEQUENCE [LARGE SCALE GENOMIC DNA]</scope>
    <source>
        <strain evidence="2 3">BA0156</strain>
    </source>
</reference>
<name>A0A6G8IFM2_9BURK</name>
<feature type="compositionally biased region" description="Pro residues" evidence="1">
    <location>
        <begin position="1"/>
        <end position="16"/>
    </location>
</feature>
<dbReference type="Gene3D" id="3.20.20.410">
    <property type="entry name" value="Protein of unknown function UPF0759"/>
    <property type="match status" value="1"/>
</dbReference>
<dbReference type="KEGG" id="hcz:G9Q37_07615"/>
<dbReference type="PANTHER" id="PTHR30348:SF4">
    <property type="entry name" value="DUF72 DOMAIN-CONTAINING PROTEIN"/>
    <property type="match status" value="1"/>
</dbReference>
<feature type="region of interest" description="Disordered" evidence="1">
    <location>
        <begin position="1"/>
        <end position="24"/>
    </location>
</feature>
<evidence type="ECO:0000256" key="1">
    <source>
        <dbReference type="SAM" id="MobiDB-lite"/>
    </source>
</evidence>
<dbReference type="InterPro" id="IPR002763">
    <property type="entry name" value="DUF72"/>
</dbReference>
<dbReference type="PANTHER" id="PTHR30348">
    <property type="entry name" value="UNCHARACTERIZED PROTEIN YECE"/>
    <property type="match status" value="1"/>
</dbReference>
<dbReference type="Proteomes" id="UP000503162">
    <property type="component" value="Chromosome"/>
</dbReference>